<organism evidence="9 10">
    <name type="scientific">Polynucleobacter asymbioticus</name>
    <dbReference type="NCBI Taxonomy" id="576611"/>
    <lineage>
        <taxon>Bacteria</taxon>
        <taxon>Pseudomonadati</taxon>
        <taxon>Pseudomonadota</taxon>
        <taxon>Betaproteobacteria</taxon>
        <taxon>Burkholderiales</taxon>
        <taxon>Burkholderiaceae</taxon>
        <taxon>Polynucleobacter</taxon>
    </lineage>
</organism>
<evidence type="ECO:0000256" key="1">
    <source>
        <dbReference type="ARBA" id="ARBA00004651"/>
    </source>
</evidence>
<name>A0AAC9NGK8_9BURK</name>
<evidence type="ECO:0000256" key="2">
    <source>
        <dbReference type="ARBA" id="ARBA00010735"/>
    </source>
</evidence>
<keyword evidence="7 8" id="KW-0472">Membrane</keyword>
<evidence type="ECO:0008006" key="11">
    <source>
        <dbReference type="Google" id="ProtNLM"/>
    </source>
</evidence>
<dbReference type="Proteomes" id="UP000182060">
    <property type="component" value="Chromosome"/>
</dbReference>
<evidence type="ECO:0000313" key="9">
    <source>
        <dbReference type="EMBL" id="APC01465.1"/>
    </source>
</evidence>
<comment type="subcellular location">
    <subcellularLocation>
        <location evidence="1">Cell membrane</location>
        <topology evidence="1">Multi-pass membrane protein</topology>
    </subcellularLocation>
</comment>
<accession>A0AAC9NGK8</accession>
<keyword evidence="6 8" id="KW-1133">Transmembrane helix</keyword>
<evidence type="ECO:0000256" key="8">
    <source>
        <dbReference type="SAM" id="Phobius"/>
    </source>
</evidence>
<dbReference type="PANTHER" id="PTHR34979">
    <property type="entry name" value="INNER MEMBRANE PROTEIN YGAZ"/>
    <property type="match status" value="1"/>
</dbReference>
<feature type="transmembrane region" description="Helical" evidence="8">
    <location>
        <begin position="21"/>
        <end position="39"/>
    </location>
</feature>
<dbReference type="GO" id="GO:1903785">
    <property type="term" value="P:L-valine transmembrane transport"/>
    <property type="evidence" value="ECO:0007669"/>
    <property type="project" value="TreeGrafter"/>
</dbReference>
<dbReference type="EMBL" id="CP015017">
    <property type="protein sequence ID" value="APC01465.1"/>
    <property type="molecule type" value="Genomic_DNA"/>
</dbReference>
<dbReference type="InterPro" id="IPR011606">
    <property type="entry name" value="Brnchd-chn_aa_trnsp_permease"/>
</dbReference>
<sequence length="241" mass="26773">MTSEQKRAFIEGFKEMSRFGVTILTWGFVTGIAMAKSSLTVHQALTMSLLVYAGSSQLAALPLITVGLPIWMILITSFMVNLRFVIFSLGLQAHFSYLPMWRRILLGYMTADFSYFFYIKRYPTPQSTSERHADKDHVRLYWLIGMQFSNWALWQVGSIAGIFLASQIPNSWGLEFAGAIALLAIIIPMLDRAAARWAALAATVVAVATYGLPFRLNIVLAIVAALIVGMVTDRTPRGVTP</sequence>
<keyword evidence="5 8" id="KW-0812">Transmembrane</keyword>
<evidence type="ECO:0000256" key="6">
    <source>
        <dbReference type="ARBA" id="ARBA00022989"/>
    </source>
</evidence>
<keyword evidence="3" id="KW-0813">Transport</keyword>
<evidence type="ECO:0000256" key="7">
    <source>
        <dbReference type="ARBA" id="ARBA00023136"/>
    </source>
</evidence>
<evidence type="ECO:0000313" key="10">
    <source>
        <dbReference type="Proteomes" id="UP000182060"/>
    </source>
</evidence>
<reference evidence="9" key="1">
    <citation type="journal article" date="2017" name="Appl. Environ. Microbiol.">
        <title>Microdiversification of a pelagic Polynucleobacter species is mainly driven by acquisition of genomic islands from a partially interspecific gene pool.</title>
        <authorList>
            <person name="Hoetzinger M."/>
            <person name="Hahn M.W."/>
            <person name="Jezberova J."/>
            <person name="Schmidt J."/>
            <person name="Koll U."/>
        </authorList>
    </citation>
    <scope>NUCLEOTIDE SEQUENCE</scope>
    <source>
        <strain evidence="9">MWH-RechtKol4</strain>
    </source>
</reference>
<dbReference type="RefSeq" id="WP_071539454.1">
    <property type="nucleotide sequence ID" value="NZ_CP015016.1"/>
</dbReference>
<dbReference type="AlphaFoldDB" id="A0AAC9NGK8"/>
<keyword evidence="4" id="KW-1003">Cell membrane</keyword>
<evidence type="ECO:0000256" key="5">
    <source>
        <dbReference type="ARBA" id="ARBA00022692"/>
    </source>
</evidence>
<evidence type="ECO:0000256" key="4">
    <source>
        <dbReference type="ARBA" id="ARBA00022475"/>
    </source>
</evidence>
<dbReference type="GO" id="GO:0005886">
    <property type="term" value="C:plasma membrane"/>
    <property type="evidence" value="ECO:0007669"/>
    <property type="project" value="UniProtKB-SubCell"/>
</dbReference>
<dbReference type="PANTHER" id="PTHR34979:SF1">
    <property type="entry name" value="INNER MEMBRANE PROTEIN YGAZ"/>
    <property type="match status" value="1"/>
</dbReference>
<dbReference type="Pfam" id="PF03591">
    <property type="entry name" value="AzlC"/>
    <property type="match status" value="1"/>
</dbReference>
<feature type="transmembrane region" description="Helical" evidence="8">
    <location>
        <begin position="140"/>
        <end position="165"/>
    </location>
</feature>
<protein>
    <recommendedName>
        <fullName evidence="11">Branched-chain amino acid ABC transporter permease</fullName>
    </recommendedName>
</protein>
<comment type="similarity">
    <text evidence="2">Belongs to the AzlC family.</text>
</comment>
<evidence type="ECO:0000256" key="3">
    <source>
        <dbReference type="ARBA" id="ARBA00022448"/>
    </source>
</evidence>
<feature type="transmembrane region" description="Helical" evidence="8">
    <location>
        <begin position="197"/>
        <end position="228"/>
    </location>
</feature>
<gene>
    <name evidence="9" type="ORF">AOC25_07485</name>
</gene>
<feature type="transmembrane region" description="Helical" evidence="8">
    <location>
        <begin position="171"/>
        <end position="190"/>
    </location>
</feature>
<feature type="transmembrane region" description="Helical" evidence="8">
    <location>
        <begin position="100"/>
        <end position="119"/>
    </location>
</feature>
<proteinExistence type="inferred from homology"/>